<reference evidence="4" key="1">
    <citation type="journal article" date="2020" name="MBio">
        <title>Horizontal gene transfer to a defensive symbiont with a reduced genome amongst a multipartite beetle microbiome.</title>
        <authorList>
            <person name="Waterworth S.C."/>
            <person name="Florez L.V."/>
            <person name="Rees E.R."/>
            <person name="Hertweck C."/>
            <person name="Kaltenpoth M."/>
            <person name="Kwan J.C."/>
        </authorList>
    </citation>
    <scope>NUCLEOTIDE SEQUENCE [LARGE SCALE GENOMIC DNA]</scope>
</reference>
<evidence type="ECO:0000313" key="3">
    <source>
        <dbReference type="EMBL" id="KAF1019365.1"/>
    </source>
</evidence>
<name>A0A7V8JP44_9BURK</name>
<dbReference type="GO" id="GO:0009097">
    <property type="term" value="P:isoleucine biosynthetic process"/>
    <property type="evidence" value="ECO:0007669"/>
    <property type="project" value="TreeGrafter"/>
</dbReference>
<dbReference type="AlphaFoldDB" id="A0A7V8JP44"/>
<dbReference type="EMBL" id="WNDQ01000057">
    <property type="protein sequence ID" value="KAF1019365.1"/>
    <property type="molecule type" value="Genomic_DNA"/>
</dbReference>
<accession>A0A7V8JP44</accession>
<dbReference type="GO" id="GO:0003984">
    <property type="term" value="F:acetolactate synthase activity"/>
    <property type="evidence" value="ECO:0007669"/>
    <property type="project" value="TreeGrafter"/>
</dbReference>
<dbReference type="Gene3D" id="3.40.50.970">
    <property type="match status" value="1"/>
</dbReference>
<evidence type="ECO:0000256" key="1">
    <source>
        <dbReference type="ARBA" id="ARBA00007812"/>
    </source>
</evidence>
<dbReference type="InterPro" id="IPR011766">
    <property type="entry name" value="TPP_enzyme_TPP-bd"/>
</dbReference>
<dbReference type="GO" id="GO:0009099">
    <property type="term" value="P:L-valine biosynthetic process"/>
    <property type="evidence" value="ECO:0007669"/>
    <property type="project" value="TreeGrafter"/>
</dbReference>
<comment type="similarity">
    <text evidence="1">Belongs to the TPP enzyme family.</text>
</comment>
<evidence type="ECO:0000313" key="4">
    <source>
        <dbReference type="Proteomes" id="UP000461670"/>
    </source>
</evidence>
<comment type="caution">
    <text evidence="3">The sequence shown here is derived from an EMBL/GenBank/DDBJ whole genome shotgun (WGS) entry which is preliminary data.</text>
</comment>
<dbReference type="GO" id="GO:0050660">
    <property type="term" value="F:flavin adenine dinucleotide binding"/>
    <property type="evidence" value="ECO:0007669"/>
    <property type="project" value="TreeGrafter"/>
</dbReference>
<dbReference type="SUPFAM" id="SSF52518">
    <property type="entry name" value="Thiamin diphosphate-binding fold (THDP-binding)"/>
    <property type="match status" value="1"/>
</dbReference>
<sequence length="159" mass="17428">MARPDQESIVLVGDGSYMMANSELATSLLLGQKMIVVILDNRGYGCIERLQIKTGSPGFNNMLDDCVPEGGERSTIDFAMHARAMGADAVHVKDVAELKAAMVKARQAKRTQVIVIDTTHHRITDGGCWWEVAVPEVSNRSEVNQAHDSYVKAQSSQRI</sequence>
<proteinExistence type="inferred from homology"/>
<dbReference type="GO" id="GO:0016787">
    <property type="term" value="F:hydrolase activity"/>
    <property type="evidence" value="ECO:0007669"/>
    <property type="project" value="UniProtKB-KW"/>
</dbReference>
<dbReference type="GO" id="GO:0030976">
    <property type="term" value="F:thiamine pyrophosphate binding"/>
    <property type="evidence" value="ECO:0007669"/>
    <property type="project" value="InterPro"/>
</dbReference>
<keyword evidence="3" id="KW-0378">Hydrolase</keyword>
<dbReference type="InterPro" id="IPR045229">
    <property type="entry name" value="TPP_enz"/>
</dbReference>
<organism evidence="3 4">
    <name type="scientific">Paracidovorax wautersii</name>
    <dbReference type="NCBI Taxonomy" id="1177982"/>
    <lineage>
        <taxon>Bacteria</taxon>
        <taxon>Pseudomonadati</taxon>
        <taxon>Pseudomonadota</taxon>
        <taxon>Betaproteobacteria</taxon>
        <taxon>Burkholderiales</taxon>
        <taxon>Comamonadaceae</taxon>
        <taxon>Paracidovorax</taxon>
    </lineage>
</organism>
<dbReference type="GO" id="GO:0005948">
    <property type="term" value="C:acetolactate synthase complex"/>
    <property type="evidence" value="ECO:0007669"/>
    <property type="project" value="TreeGrafter"/>
</dbReference>
<feature type="domain" description="Thiamine pyrophosphate enzyme TPP-binding" evidence="2">
    <location>
        <begin position="1"/>
        <end position="115"/>
    </location>
</feature>
<dbReference type="PANTHER" id="PTHR18968:SF9">
    <property type="entry name" value="3D-(3,5_4)-TRIHYDROXYCYCLOHEXANE-1,2-DIONE HYDROLASE"/>
    <property type="match status" value="1"/>
</dbReference>
<dbReference type="Pfam" id="PF02775">
    <property type="entry name" value="TPP_enzyme_C"/>
    <property type="match status" value="1"/>
</dbReference>
<dbReference type="InterPro" id="IPR029061">
    <property type="entry name" value="THDP-binding"/>
</dbReference>
<gene>
    <name evidence="3" type="primary">iolD_2</name>
    <name evidence="3" type="ORF">GAK30_03149</name>
</gene>
<dbReference type="PANTHER" id="PTHR18968">
    <property type="entry name" value="THIAMINE PYROPHOSPHATE ENZYMES"/>
    <property type="match status" value="1"/>
</dbReference>
<protein>
    <submittedName>
        <fullName evidence="3">3D-(3,5/4)-trihydroxycyclohexane-1,2-dione hydrolase</fullName>
    </submittedName>
</protein>
<dbReference type="Proteomes" id="UP000461670">
    <property type="component" value="Unassembled WGS sequence"/>
</dbReference>
<evidence type="ECO:0000259" key="2">
    <source>
        <dbReference type="Pfam" id="PF02775"/>
    </source>
</evidence>